<feature type="compositionally biased region" description="Low complexity" evidence="1">
    <location>
        <begin position="259"/>
        <end position="277"/>
    </location>
</feature>
<feature type="compositionally biased region" description="Polar residues" evidence="1">
    <location>
        <begin position="238"/>
        <end position="253"/>
    </location>
</feature>
<dbReference type="Proteomes" id="UP000050761">
    <property type="component" value="Unassembled WGS sequence"/>
</dbReference>
<feature type="compositionally biased region" description="Low complexity" evidence="1">
    <location>
        <begin position="85"/>
        <end position="100"/>
    </location>
</feature>
<feature type="compositionally biased region" description="Basic and acidic residues" evidence="1">
    <location>
        <begin position="51"/>
        <end position="64"/>
    </location>
</feature>
<protein>
    <submittedName>
        <fullName evidence="4">C2H2-type domain-containing protein</fullName>
    </submittedName>
</protein>
<feature type="compositionally biased region" description="Low complexity" evidence="1">
    <location>
        <begin position="288"/>
        <end position="303"/>
    </location>
</feature>
<evidence type="ECO:0000313" key="4">
    <source>
        <dbReference type="WBParaSite" id="HPBE_0002319201-mRNA-1"/>
    </source>
</evidence>
<dbReference type="EMBL" id="UZAH01034774">
    <property type="protein sequence ID" value="VDP37155.1"/>
    <property type="molecule type" value="Genomic_DNA"/>
</dbReference>
<sequence>MSSSISKATSFLRRGRKGKSGPPGHPGQNGTVGQGKPGPKGTAGPPGPSGERGDDGSDSKEEGPRGAVGPTGEQGTSGADGRQGKQGSPGRPGSPGLSPQCSCKELMARQPSQYAEPSQRHGPVHQPTNVHKDKHLKEFLKDLESIKTADVQNRTVVDSEVDLETEVEASGEEPLAETIERSSVDEDDSDIDFLSTSSEAPTTDLVLTTATEEEEVEEEEQEDDGSYFENNADEETSTETSPVFEESTTSEAQTIEADLPSPTETTTLKTTEASTKAISTTKAVPPSTTMTTTTTTTTKAAPQAEPPLPPPDVPSDERTYEAIVVVPKRKKTTTNSELKSTASHLVEAFKGIPWIAPAAPVGPARSRFYEQQEVDYDGVDDENNDNAREWEGPIFVRDENFGLQRVHNKIRKQHTRGRKLRPSNRDGFTPSLRHRDGPSRSNAQRFGAEQEVDMGLVFAARERARQRVLAERRKAAEHQRLRTRQRNQNQTPFRIKAFSFSGNQEFVRENAYTPYRPSLSRLPLSKSNSMKMLPRGTLARPTFGRPRTLQRALAAPNHKTPQSRIIPLPAQEQPEFQAREFAVENELRSFAEERYSSSSLATATKTPEVVGGDDENRAPQPKEAEPQQEEKPRVVDEHFEAGSEVAEQVPELATSRRPPVEAEVDGVKGAKGTQGSALRYRKPIASSTAGRLGRYGGDPKRLSVFIGGDLKVPDSSHDEARAEGQGTRKPNRKVSDSRWALAYRLLLSNAPIGEQCSELEARSVIVFHGDLLTYSSNCSP</sequence>
<feature type="region of interest" description="Disordered" evidence="1">
    <location>
        <begin position="410"/>
        <end position="448"/>
    </location>
</feature>
<feature type="compositionally biased region" description="Basic residues" evidence="1">
    <location>
        <begin position="410"/>
        <end position="422"/>
    </location>
</feature>
<dbReference type="WBParaSite" id="HPBE_0002319201-mRNA-1">
    <property type="protein sequence ID" value="HPBE_0002319201-mRNA-1"/>
    <property type="gene ID" value="HPBE_0002319201"/>
</dbReference>
<accession>A0A183GKH2</accession>
<feature type="region of interest" description="Disordered" evidence="1">
    <location>
        <begin position="714"/>
        <end position="733"/>
    </location>
</feature>
<feature type="compositionally biased region" description="Pro residues" evidence="1">
    <location>
        <begin position="304"/>
        <end position="313"/>
    </location>
</feature>
<organism evidence="3 4">
    <name type="scientific">Heligmosomoides polygyrus</name>
    <name type="common">Parasitic roundworm</name>
    <dbReference type="NCBI Taxonomy" id="6339"/>
    <lineage>
        <taxon>Eukaryota</taxon>
        <taxon>Metazoa</taxon>
        <taxon>Ecdysozoa</taxon>
        <taxon>Nematoda</taxon>
        <taxon>Chromadorea</taxon>
        <taxon>Rhabditida</taxon>
        <taxon>Rhabditina</taxon>
        <taxon>Rhabditomorpha</taxon>
        <taxon>Strongyloidea</taxon>
        <taxon>Heligmosomidae</taxon>
        <taxon>Heligmosomoides</taxon>
    </lineage>
</organism>
<dbReference type="AlphaFoldDB" id="A0A183GKH2"/>
<feature type="compositionally biased region" description="Acidic residues" evidence="1">
    <location>
        <begin position="211"/>
        <end position="237"/>
    </location>
</feature>
<feature type="compositionally biased region" description="Basic and acidic residues" evidence="1">
    <location>
        <begin position="614"/>
        <end position="635"/>
    </location>
</feature>
<dbReference type="OrthoDB" id="6380629at2759"/>
<feature type="compositionally biased region" description="Polar residues" evidence="1">
    <location>
        <begin position="194"/>
        <end position="210"/>
    </location>
</feature>
<feature type="compositionally biased region" description="Acidic residues" evidence="1">
    <location>
        <begin position="159"/>
        <end position="175"/>
    </location>
</feature>
<name>A0A183GKH2_HELPZ</name>
<evidence type="ECO:0000256" key="1">
    <source>
        <dbReference type="SAM" id="MobiDB-lite"/>
    </source>
</evidence>
<reference evidence="4" key="2">
    <citation type="submission" date="2019-09" db="UniProtKB">
        <authorList>
            <consortium name="WormBaseParasite"/>
        </authorList>
    </citation>
    <scope>IDENTIFICATION</scope>
</reference>
<feature type="region of interest" description="Disordered" evidence="1">
    <location>
        <begin position="157"/>
        <end position="318"/>
    </location>
</feature>
<proteinExistence type="predicted"/>
<feature type="compositionally biased region" description="Polar residues" evidence="1">
    <location>
        <begin position="596"/>
        <end position="605"/>
    </location>
</feature>
<reference evidence="2 3" key="1">
    <citation type="submission" date="2018-11" db="EMBL/GenBank/DDBJ databases">
        <authorList>
            <consortium name="Pathogen Informatics"/>
        </authorList>
    </citation>
    <scope>NUCLEOTIDE SEQUENCE [LARGE SCALE GENOMIC DNA]</scope>
</reference>
<accession>A0A3P8DYN7</accession>
<feature type="region of interest" description="Disordered" evidence="1">
    <location>
        <begin position="1"/>
        <end position="130"/>
    </location>
</feature>
<feature type="region of interest" description="Disordered" evidence="1">
    <location>
        <begin position="648"/>
        <end position="675"/>
    </location>
</feature>
<keyword evidence="3" id="KW-1185">Reference proteome</keyword>
<evidence type="ECO:0000313" key="2">
    <source>
        <dbReference type="EMBL" id="VDP37155.1"/>
    </source>
</evidence>
<gene>
    <name evidence="2" type="ORF">HPBE_LOCUS23191</name>
</gene>
<evidence type="ECO:0000313" key="3">
    <source>
        <dbReference type="Proteomes" id="UP000050761"/>
    </source>
</evidence>
<feature type="region of interest" description="Disordered" evidence="1">
    <location>
        <begin position="593"/>
        <end position="635"/>
    </location>
</feature>